<organism evidence="2 3">
    <name type="scientific">Paralcaligenes ureilyticus</name>
    <dbReference type="NCBI Taxonomy" id="627131"/>
    <lineage>
        <taxon>Bacteria</taxon>
        <taxon>Pseudomonadati</taxon>
        <taxon>Pseudomonadota</taxon>
        <taxon>Betaproteobacteria</taxon>
        <taxon>Burkholderiales</taxon>
        <taxon>Alcaligenaceae</taxon>
        <taxon>Paralcaligenes</taxon>
    </lineage>
</organism>
<dbReference type="RefSeq" id="WP_243700975.1">
    <property type="nucleotide sequence ID" value="NZ_SMAJ01000021.1"/>
</dbReference>
<keyword evidence="1" id="KW-0812">Transmembrane</keyword>
<accession>A0A4R3LNJ5</accession>
<keyword evidence="1" id="KW-1133">Transmembrane helix</keyword>
<reference evidence="2 3" key="1">
    <citation type="submission" date="2019-03" db="EMBL/GenBank/DDBJ databases">
        <title>Genomic Encyclopedia of Type Strains, Phase IV (KMG-IV): sequencing the most valuable type-strain genomes for metagenomic binning, comparative biology and taxonomic classification.</title>
        <authorList>
            <person name="Goeker M."/>
        </authorList>
    </citation>
    <scope>NUCLEOTIDE SEQUENCE [LARGE SCALE GENOMIC DNA]</scope>
    <source>
        <strain evidence="2 3">DSM 24591</strain>
    </source>
</reference>
<gene>
    <name evidence="2" type="ORF">EDC26_12110</name>
</gene>
<feature type="transmembrane region" description="Helical" evidence="1">
    <location>
        <begin position="77"/>
        <end position="96"/>
    </location>
</feature>
<feature type="transmembrane region" description="Helical" evidence="1">
    <location>
        <begin position="28"/>
        <end position="46"/>
    </location>
</feature>
<name>A0A4R3LNJ5_9BURK</name>
<protein>
    <recommendedName>
        <fullName evidence="4">TM2 domain-containing protein</fullName>
    </recommendedName>
</protein>
<comment type="caution">
    <text evidence="2">The sequence shown here is derived from an EMBL/GenBank/DDBJ whole genome shotgun (WGS) entry which is preliminary data.</text>
</comment>
<proteinExistence type="predicted"/>
<dbReference type="AlphaFoldDB" id="A0A4R3LNJ5"/>
<feature type="transmembrane region" description="Helical" evidence="1">
    <location>
        <begin position="117"/>
        <end position="148"/>
    </location>
</feature>
<sequence>MQTQTQSGFAVSSKASVPAAKPHRSKLAVAWLACLLGIFGAQWWYLGRRRAWMVTAFSCFMIVLAQLYPSWWENPPFLMLLIPITAGFTEALIFALKPDDQFDLKYNPASGRVTKTGWGPVILAIFTTLLSGIVVTGGISIAVIYVYTSMGWLNGLVL</sequence>
<evidence type="ECO:0000256" key="1">
    <source>
        <dbReference type="SAM" id="Phobius"/>
    </source>
</evidence>
<feature type="transmembrane region" description="Helical" evidence="1">
    <location>
        <begin position="51"/>
        <end position="71"/>
    </location>
</feature>
<evidence type="ECO:0000313" key="2">
    <source>
        <dbReference type="EMBL" id="TCT01922.1"/>
    </source>
</evidence>
<dbReference type="EMBL" id="SMAJ01000021">
    <property type="protein sequence ID" value="TCT01922.1"/>
    <property type="molecule type" value="Genomic_DNA"/>
</dbReference>
<keyword evidence="3" id="KW-1185">Reference proteome</keyword>
<evidence type="ECO:0008006" key="4">
    <source>
        <dbReference type="Google" id="ProtNLM"/>
    </source>
</evidence>
<keyword evidence="1" id="KW-0472">Membrane</keyword>
<dbReference type="Proteomes" id="UP000295525">
    <property type="component" value="Unassembled WGS sequence"/>
</dbReference>
<evidence type="ECO:0000313" key="3">
    <source>
        <dbReference type="Proteomes" id="UP000295525"/>
    </source>
</evidence>